<accession>A0A7C8I1M2</accession>
<evidence type="ECO:0000313" key="2">
    <source>
        <dbReference type="Proteomes" id="UP000481861"/>
    </source>
</evidence>
<protein>
    <submittedName>
        <fullName evidence="1">Uncharacterized protein</fullName>
    </submittedName>
</protein>
<proteinExistence type="predicted"/>
<reference evidence="1 2" key="1">
    <citation type="submission" date="2020-01" db="EMBL/GenBank/DDBJ databases">
        <authorList>
            <consortium name="DOE Joint Genome Institute"/>
            <person name="Haridas S."/>
            <person name="Albert R."/>
            <person name="Binder M."/>
            <person name="Bloem J."/>
            <person name="Labutti K."/>
            <person name="Salamov A."/>
            <person name="Andreopoulos B."/>
            <person name="Baker S.E."/>
            <person name="Barry K."/>
            <person name="Bills G."/>
            <person name="Bluhm B.H."/>
            <person name="Cannon C."/>
            <person name="Castanera R."/>
            <person name="Culley D.E."/>
            <person name="Daum C."/>
            <person name="Ezra D."/>
            <person name="Gonzalez J.B."/>
            <person name="Henrissat B."/>
            <person name="Kuo A."/>
            <person name="Liang C."/>
            <person name="Lipzen A."/>
            <person name="Lutzoni F."/>
            <person name="Magnuson J."/>
            <person name="Mondo S."/>
            <person name="Nolan M."/>
            <person name="Ohm R."/>
            <person name="Pangilinan J."/>
            <person name="Park H.-J.H."/>
            <person name="Ramirez L."/>
            <person name="Alfaro M."/>
            <person name="Sun H."/>
            <person name="Tritt A."/>
            <person name="Yoshinaga Y."/>
            <person name="Zwiers L.-H.L."/>
            <person name="Turgeon B.G."/>
            <person name="Goodwin S.B."/>
            <person name="Spatafora J.W."/>
            <person name="Crous P.W."/>
            <person name="Grigoriev I.V."/>
        </authorList>
    </citation>
    <scope>NUCLEOTIDE SEQUENCE [LARGE SCALE GENOMIC DNA]</scope>
    <source>
        <strain evidence="1 2">CBS 611.86</strain>
    </source>
</reference>
<sequence length="227" mass="23247">MGTDSGSSEVANAELVAGECFRPGSSLSSTTRVTSSSVAGWTVFLGRPLRFLGTVSVSTSAASAALASVAPALEPRLAGLRPRGLGVLERGVLLGLPGVSDLRGRPRRLTGEAASASFSGTVVVRVMCCTVGEFSLSVPGSASTVTLMRHGLAPWARPVFMTIDLAGDRKSSSAMDGLLFCLLGEVDASGCLAARDDLRLPRAMLSLTEALSGSGDESGQLRSKSKS</sequence>
<dbReference type="AlphaFoldDB" id="A0A7C8I1M2"/>
<organism evidence="1 2">
    <name type="scientific">Massariosphaeria phaeospora</name>
    <dbReference type="NCBI Taxonomy" id="100035"/>
    <lineage>
        <taxon>Eukaryota</taxon>
        <taxon>Fungi</taxon>
        <taxon>Dikarya</taxon>
        <taxon>Ascomycota</taxon>
        <taxon>Pezizomycotina</taxon>
        <taxon>Dothideomycetes</taxon>
        <taxon>Pleosporomycetidae</taxon>
        <taxon>Pleosporales</taxon>
        <taxon>Pleosporales incertae sedis</taxon>
        <taxon>Massariosphaeria</taxon>
    </lineage>
</organism>
<keyword evidence="2" id="KW-1185">Reference proteome</keyword>
<dbReference type="EMBL" id="JAADJZ010000025">
    <property type="protein sequence ID" value="KAF2866866.1"/>
    <property type="molecule type" value="Genomic_DNA"/>
</dbReference>
<gene>
    <name evidence="1" type="ORF">BDV95DRAFT_583065</name>
</gene>
<dbReference type="Proteomes" id="UP000481861">
    <property type="component" value="Unassembled WGS sequence"/>
</dbReference>
<comment type="caution">
    <text evidence="1">The sequence shown here is derived from an EMBL/GenBank/DDBJ whole genome shotgun (WGS) entry which is preliminary data.</text>
</comment>
<name>A0A7C8I1M2_9PLEO</name>
<evidence type="ECO:0000313" key="1">
    <source>
        <dbReference type="EMBL" id="KAF2866866.1"/>
    </source>
</evidence>